<evidence type="ECO:0000313" key="4">
    <source>
        <dbReference type="EMBL" id="MDW5597914.1"/>
    </source>
</evidence>
<comment type="caution">
    <text evidence="4">The sequence shown here is derived from an EMBL/GenBank/DDBJ whole genome shotgun (WGS) entry which is preliminary data.</text>
</comment>
<gene>
    <name evidence="4" type="ORF">R7226_26405</name>
</gene>
<accession>A0ABU4HYF8</accession>
<name>A0ABU4HYF8_9ACTN</name>
<reference evidence="5" key="1">
    <citation type="submission" date="2023-07" db="EMBL/GenBank/DDBJ databases">
        <title>Conexibacter stalactiti sp. nov., isolated from stalactites in a lava cave and emended description of the genus Conexibacter.</title>
        <authorList>
            <person name="Lee S.D."/>
        </authorList>
    </citation>
    <scope>NUCLEOTIDE SEQUENCE [LARGE SCALE GENOMIC DNA]</scope>
    <source>
        <strain evidence="5">KCTC 39840</strain>
    </source>
</reference>
<dbReference type="Proteomes" id="UP001284601">
    <property type="component" value="Unassembled WGS sequence"/>
</dbReference>
<evidence type="ECO:0000313" key="5">
    <source>
        <dbReference type="Proteomes" id="UP001284601"/>
    </source>
</evidence>
<dbReference type="RefSeq" id="WP_318600384.1">
    <property type="nucleotide sequence ID" value="NZ_JAWSTH010000109.1"/>
</dbReference>
<evidence type="ECO:0000256" key="2">
    <source>
        <dbReference type="ARBA" id="ARBA00023204"/>
    </source>
</evidence>
<organism evidence="4 5">
    <name type="scientific">Conexibacter stalactiti</name>
    <dbReference type="NCBI Taxonomy" id="1940611"/>
    <lineage>
        <taxon>Bacteria</taxon>
        <taxon>Bacillati</taxon>
        <taxon>Actinomycetota</taxon>
        <taxon>Thermoleophilia</taxon>
        <taxon>Solirubrobacterales</taxon>
        <taxon>Conexibacteraceae</taxon>
        <taxon>Conexibacter</taxon>
    </lineage>
</organism>
<dbReference type="EMBL" id="JAWSTH010000109">
    <property type="protein sequence ID" value="MDW5597914.1"/>
    <property type="molecule type" value="Genomic_DNA"/>
</dbReference>
<keyword evidence="2" id="KW-0234">DNA repair</keyword>
<keyword evidence="1" id="KW-0227">DNA damage</keyword>
<dbReference type="PANTHER" id="PTHR43003">
    <property type="entry name" value="DNA-3-METHYLADENINE GLYCOSYLASE"/>
    <property type="match status" value="1"/>
</dbReference>
<feature type="region of interest" description="Disordered" evidence="3">
    <location>
        <begin position="1"/>
        <end position="20"/>
    </location>
</feature>
<dbReference type="Gene3D" id="1.10.340.30">
    <property type="entry name" value="Hypothetical protein, domain 2"/>
    <property type="match status" value="1"/>
</dbReference>
<dbReference type="Gene3D" id="1.10.1670.10">
    <property type="entry name" value="Helix-hairpin-Helix base-excision DNA repair enzymes (C-terminal)"/>
    <property type="match status" value="1"/>
</dbReference>
<keyword evidence="5" id="KW-1185">Reference proteome</keyword>
<proteinExistence type="predicted"/>
<dbReference type="PANTHER" id="PTHR43003:SF13">
    <property type="entry name" value="DNA-3-METHYLADENINE GLYCOSYLASE 2"/>
    <property type="match status" value="1"/>
</dbReference>
<evidence type="ECO:0008006" key="6">
    <source>
        <dbReference type="Google" id="ProtNLM"/>
    </source>
</evidence>
<dbReference type="SUPFAM" id="SSF48150">
    <property type="entry name" value="DNA-glycosylase"/>
    <property type="match status" value="1"/>
</dbReference>
<protein>
    <recommendedName>
        <fullName evidence="6">DNA-3-methyladenine glycosylase 2 family protein</fullName>
    </recommendedName>
</protein>
<dbReference type="InterPro" id="IPR051912">
    <property type="entry name" value="Alkylbase_DNA_Glycosylase/TA"/>
</dbReference>
<evidence type="ECO:0000256" key="1">
    <source>
        <dbReference type="ARBA" id="ARBA00022763"/>
    </source>
</evidence>
<dbReference type="InterPro" id="IPR023170">
    <property type="entry name" value="HhH_base_excis_C"/>
</dbReference>
<sequence length="314" mass="34544">MRRDARVASGSWRRPQPGTHELRVEVTPPWPFRLPRGSGMDGVMRCRDGVVQRLLHHGDDPVVVRVAQTAPDRVLFGAQASSEAAAAWGIERMRFALGVDDDLREFHDRFRDDPLIGAAVRSKPTVRLRRRPVAFEALAWAITEQLIEYVRAAAIQRRIVWKLGRQHAASGLRDLPSAATVAAQAPALLCSFDLADKRALALRRAAHEVASGRVDLDDPDHERGWRRLDAIPEIGSWTLEVTALLGQGRMDQLPAGDLAYRKLVGRLLTGDPRARVDEEDVRSFFAPYGAWAGLAGAYALRAAAPELKAVAAAA</sequence>
<evidence type="ECO:0000256" key="3">
    <source>
        <dbReference type="SAM" id="MobiDB-lite"/>
    </source>
</evidence>
<dbReference type="InterPro" id="IPR011257">
    <property type="entry name" value="DNA_glycosylase"/>
</dbReference>